<dbReference type="Gene3D" id="3.40.50.410">
    <property type="entry name" value="von Willebrand factor, type A domain"/>
    <property type="match status" value="1"/>
</dbReference>
<proteinExistence type="predicted"/>
<feature type="domain" description="VWFA" evidence="2">
    <location>
        <begin position="26"/>
        <end position="197"/>
    </location>
</feature>
<evidence type="ECO:0000313" key="3">
    <source>
        <dbReference type="EMBL" id="CAH3164126.1"/>
    </source>
</evidence>
<dbReference type="SUPFAM" id="SSF82895">
    <property type="entry name" value="TSP-1 type 1 repeat"/>
    <property type="match status" value="1"/>
</dbReference>
<dbReference type="Pfam" id="PF00090">
    <property type="entry name" value="TSP_1"/>
    <property type="match status" value="1"/>
</dbReference>
<dbReference type="Proteomes" id="UP001159427">
    <property type="component" value="Unassembled WGS sequence"/>
</dbReference>
<dbReference type="EMBL" id="CALNXI010001305">
    <property type="protein sequence ID" value="CAH3164126.1"/>
    <property type="molecule type" value="Genomic_DNA"/>
</dbReference>
<dbReference type="PROSITE" id="PS50092">
    <property type="entry name" value="TSP1"/>
    <property type="match status" value="1"/>
</dbReference>
<dbReference type="CDD" id="cd01450">
    <property type="entry name" value="vWFA_subfamily_ECM"/>
    <property type="match status" value="1"/>
</dbReference>
<evidence type="ECO:0000256" key="1">
    <source>
        <dbReference type="SAM" id="SignalP"/>
    </source>
</evidence>
<dbReference type="Gene3D" id="2.20.100.10">
    <property type="entry name" value="Thrombospondin type-1 (TSP1) repeat"/>
    <property type="match status" value="1"/>
</dbReference>
<dbReference type="SUPFAM" id="SSF53300">
    <property type="entry name" value="vWA-like"/>
    <property type="match status" value="1"/>
</dbReference>
<feature type="signal peptide" evidence="1">
    <location>
        <begin position="1"/>
        <end position="18"/>
    </location>
</feature>
<dbReference type="SMART" id="SM00327">
    <property type="entry name" value="VWA"/>
    <property type="match status" value="1"/>
</dbReference>
<dbReference type="SMART" id="SM00209">
    <property type="entry name" value="TSP1"/>
    <property type="match status" value="1"/>
</dbReference>
<gene>
    <name evidence="3" type="ORF">PEVE_00004867</name>
</gene>
<dbReference type="InterPro" id="IPR000884">
    <property type="entry name" value="TSP1_rpt"/>
</dbReference>
<evidence type="ECO:0000313" key="4">
    <source>
        <dbReference type="Proteomes" id="UP001159427"/>
    </source>
</evidence>
<dbReference type="InterPro" id="IPR050525">
    <property type="entry name" value="ECM_Assembly_Org"/>
</dbReference>
<organism evidence="3 4">
    <name type="scientific">Porites evermanni</name>
    <dbReference type="NCBI Taxonomy" id="104178"/>
    <lineage>
        <taxon>Eukaryota</taxon>
        <taxon>Metazoa</taxon>
        <taxon>Cnidaria</taxon>
        <taxon>Anthozoa</taxon>
        <taxon>Hexacorallia</taxon>
        <taxon>Scleractinia</taxon>
        <taxon>Fungiina</taxon>
        <taxon>Poritidae</taxon>
        <taxon>Porites</taxon>
    </lineage>
</organism>
<evidence type="ECO:0000259" key="2">
    <source>
        <dbReference type="PROSITE" id="PS50234"/>
    </source>
</evidence>
<name>A0ABN8QGM3_9CNID</name>
<sequence>MLKIFILFTLLYIISTNADSTPCNKDIGILIDTSLSIPQRKLEVFLETFLKPFYAKFEISAQKTQFGLITFDKYSRLRFTLAENVSTIEPVRQFITRIDLALLKAKNELFTLSAGVREDKQNVLLVFTDGRPFPPETFLLFNKSLPFLRAQNVSIFAVGYGIEAQINTTVLREIGGDNVLIMYEDKTLGYTPFVDPIKKMVCSDLTSTHGNPQWSEWSQCSVTCGSGTQSRNRPCINGICSETRTCEQDPCLNGECEI</sequence>
<dbReference type="Pfam" id="PF00092">
    <property type="entry name" value="VWA"/>
    <property type="match status" value="1"/>
</dbReference>
<keyword evidence="4" id="KW-1185">Reference proteome</keyword>
<feature type="chain" id="PRO_5046019664" description="VWFA domain-containing protein" evidence="1">
    <location>
        <begin position="19"/>
        <end position="258"/>
    </location>
</feature>
<dbReference type="PROSITE" id="PS50234">
    <property type="entry name" value="VWFA"/>
    <property type="match status" value="1"/>
</dbReference>
<dbReference type="InterPro" id="IPR002035">
    <property type="entry name" value="VWF_A"/>
</dbReference>
<dbReference type="InterPro" id="IPR036465">
    <property type="entry name" value="vWFA_dom_sf"/>
</dbReference>
<keyword evidence="1" id="KW-0732">Signal</keyword>
<dbReference type="PANTHER" id="PTHR24020">
    <property type="entry name" value="COLLAGEN ALPHA"/>
    <property type="match status" value="1"/>
</dbReference>
<comment type="caution">
    <text evidence="3">The sequence shown here is derived from an EMBL/GenBank/DDBJ whole genome shotgun (WGS) entry which is preliminary data.</text>
</comment>
<reference evidence="3 4" key="1">
    <citation type="submission" date="2022-05" db="EMBL/GenBank/DDBJ databases">
        <authorList>
            <consortium name="Genoscope - CEA"/>
            <person name="William W."/>
        </authorList>
    </citation>
    <scope>NUCLEOTIDE SEQUENCE [LARGE SCALE GENOMIC DNA]</scope>
</reference>
<protein>
    <recommendedName>
        <fullName evidence="2">VWFA domain-containing protein</fullName>
    </recommendedName>
</protein>
<accession>A0ABN8QGM3</accession>
<dbReference type="InterPro" id="IPR036383">
    <property type="entry name" value="TSP1_rpt_sf"/>
</dbReference>